<sequence length="394" mass="42914">MNMSASISRPHRMPVTRLALVTPADANTDPGLDALRNEPRLKITSIQIDTLAAGQCAEDFDAIVVHAVALGSDLLDILERHAAGPHEVPVILLSPPLAVEDTRRLIRMGVQDWLPTPSTADELMLTIAKTLRHRPAKDTQVHAVLSAVGGAGATTLALTLAHQAAQKVKERESVALFDLDFSLGNCGTYANLPNNLDLAALVATPNRVDEEFIRAIQKKHEEGFYLYSFKDPALNRGPDGSELILRMLDAVSSEHQQVFLDMPHYASPWQHDVLTAVNSCTVVTDCNVAALKHTLDVTDEIRAARGEDFPLRVVVNKQKSQLFGGNLGKRRLRNLLGDAPFSGLPDDRATLQDALDRGLLPAQVNRRSKFVRSARSLLPELEAACAQPQGVEGR</sequence>
<keyword evidence="2" id="KW-0067">ATP-binding</keyword>
<dbReference type="GO" id="GO:0009898">
    <property type="term" value="C:cytoplasmic side of plasma membrane"/>
    <property type="evidence" value="ECO:0007669"/>
    <property type="project" value="TreeGrafter"/>
</dbReference>
<accession>A0A0P1G0C1</accession>
<keyword evidence="4" id="KW-1185">Reference proteome</keyword>
<dbReference type="GO" id="GO:0004386">
    <property type="term" value="F:helicase activity"/>
    <property type="evidence" value="ECO:0007669"/>
    <property type="project" value="UniProtKB-KW"/>
</dbReference>
<keyword evidence="3" id="KW-0347">Helicase</keyword>
<gene>
    <name evidence="3" type="ORF">TRM7557_00143</name>
</gene>
<dbReference type="Gene3D" id="3.40.50.300">
    <property type="entry name" value="P-loop containing nucleotide triphosphate hydrolases"/>
    <property type="match status" value="1"/>
</dbReference>
<evidence type="ECO:0000313" key="4">
    <source>
        <dbReference type="Proteomes" id="UP000052022"/>
    </source>
</evidence>
<dbReference type="GO" id="GO:0005524">
    <property type="term" value="F:ATP binding"/>
    <property type="evidence" value="ECO:0007669"/>
    <property type="project" value="UniProtKB-KW"/>
</dbReference>
<dbReference type="InterPro" id="IPR011006">
    <property type="entry name" value="CheY-like_superfamily"/>
</dbReference>
<keyword evidence="3" id="KW-0378">Hydrolase</keyword>
<evidence type="ECO:0000256" key="1">
    <source>
        <dbReference type="ARBA" id="ARBA00022741"/>
    </source>
</evidence>
<dbReference type="PANTHER" id="PTHR43384">
    <property type="entry name" value="SEPTUM SITE-DETERMINING PROTEIN MIND HOMOLOG, CHLOROPLASTIC-RELATED"/>
    <property type="match status" value="1"/>
</dbReference>
<organism evidence="3 4">
    <name type="scientific">Tritonibacter multivorans</name>
    <dbReference type="NCBI Taxonomy" id="928856"/>
    <lineage>
        <taxon>Bacteria</taxon>
        <taxon>Pseudomonadati</taxon>
        <taxon>Pseudomonadota</taxon>
        <taxon>Alphaproteobacteria</taxon>
        <taxon>Rhodobacterales</taxon>
        <taxon>Paracoccaceae</taxon>
        <taxon>Tritonibacter</taxon>
    </lineage>
</organism>
<dbReference type="STRING" id="928856.SAMN04488049_11353"/>
<reference evidence="3 4" key="1">
    <citation type="submission" date="2015-09" db="EMBL/GenBank/DDBJ databases">
        <authorList>
            <consortium name="Swine Surveillance"/>
        </authorList>
    </citation>
    <scope>NUCLEOTIDE SEQUENCE [LARGE SCALE GENOMIC DNA]</scope>
    <source>
        <strain evidence="3 4">CECT 7557</strain>
    </source>
</reference>
<dbReference type="InterPro" id="IPR027417">
    <property type="entry name" value="P-loop_NTPase"/>
</dbReference>
<proteinExistence type="predicted"/>
<dbReference type="Proteomes" id="UP000052022">
    <property type="component" value="Unassembled WGS sequence"/>
</dbReference>
<dbReference type="EMBL" id="CYSD01000002">
    <property type="protein sequence ID" value="CUH74916.1"/>
    <property type="molecule type" value="Genomic_DNA"/>
</dbReference>
<name>A0A0P1G0C1_9RHOB</name>
<dbReference type="GO" id="GO:0016887">
    <property type="term" value="F:ATP hydrolysis activity"/>
    <property type="evidence" value="ECO:0007669"/>
    <property type="project" value="TreeGrafter"/>
</dbReference>
<dbReference type="SUPFAM" id="SSF52172">
    <property type="entry name" value="CheY-like"/>
    <property type="match status" value="1"/>
</dbReference>
<dbReference type="Gene3D" id="3.40.50.2300">
    <property type="match status" value="1"/>
</dbReference>
<dbReference type="InterPro" id="IPR050625">
    <property type="entry name" value="ParA/MinD_ATPase"/>
</dbReference>
<dbReference type="GO" id="GO:0005829">
    <property type="term" value="C:cytosol"/>
    <property type="evidence" value="ECO:0007669"/>
    <property type="project" value="TreeGrafter"/>
</dbReference>
<evidence type="ECO:0000256" key="2">
    <source>
        <dbReference type="ARBA" id="ARBA00022840"/>
    </source>
</evidence>
<dbReference type="AlphaFoldDB" id="A0A0P1G0C1"/>
<protein>
    <submittedName>
        <fullName evidence="3">Helicase/secretion neighborhood CpaE-like protein</fullName>
    </submittedName>
</protein>
<dbReference type="GO" id="GO:0051782">
    <property type="term" value="P:negative regulation of cell division"/>
    <property type="evidence" value="ECO:0007669"/>
    <property type="project" value="TreeGrafter"/>
</dbReference>
<dbReference type="SUPFAM" id="SSF52540">
    <property type="entry name" value="P-loop containing nucleoside triphosphate hydrolases"/>
    <property type="match status" value="1"/>
</dbReference>
<evidence type="ECO:0000313" key="3">
    <source>
        <dbReference type="EMBL" id="CUH74916.1"/>
    </source>
</evidence>
<keyword evidence="1" id="KW-0547">Nucleotide-binding</keyword>
<dbReference type="PANTHER" id="PTHR43384:SF6">
    <property type="entry name" value="SEPTUM SITE-DETERMINING PROTEIN MIND HOMOLOG, CHLOROPLASTIC"/>
    <property type="match status" value="1"/>
</dbReference>